<accession>A0A369QF66</accession>
<dbReference type="OrthoDB" id="9801704at2"/>
<gene>
    <name evidence="2" type="ORF">AHMF7616_01957</name>
</gene>
<organism evidence="2 3">
    <name type="scientific">Adhaeribacter pallidiroseus</name>
    <dbReference type="NCBI Taxonomy" id="2072847"/>
    <lineage>
        <taxon>Bacteria</taxon>
        <taxon>Pseudomonadati</taxon>
        <taxon>Bacteroidota</taxon>
        <taxon>Cytophagia</taxon>
        <taxon>Cytophagales</taxon>
        <taxon>Hymenobacteraceae</taxon>
        <taxon>Adhaeribacter</taxon>
    </lineage>
</organism>
<dbReference type="Proteomes" id="UP000253919">
    <property type="component" value="Unassembled WGS sequence"/>
</dbReference>
<dbReference type="AlphaFoldDB" id="A0A369QF66"/>
<comment type="caution">
    <text evidence="2">The sequence shown here is derived from an EMBL/GenBank/DDBJ whole genome shotgun (WGS) entry which is preliminary data.</text>
</comment>
<evidence type="ECO:0000313" key="3">
    <source>
        <dbReference type="Proteomes" id="UP000253919"/>
    </source>
</evidence>
<dbReference type="Pfam" id="PF10047">
    <property type="entry name" value="DUF2281"/>
    <property type="match status" value="1"/>
</dbReference>
<reference evidence="2 3" key="1">
    <citation type="submission" date="2018-04" db="EMBL/GenBank/DDBJ databases">
        <title>Adhaeribacter sp. HMF7616 genome sequencing and assembly.</title>
        <authorList>
            <person name="Kang H."/>
            <person name="Kang J."/>
            <person name="Cha I."/>
            <person name="Kim H."/>
            <person name="Joh K."/>
        </authorList>
    </citation>
    <scope>NUCLEOTIDE SEQUENCE [LARGE SCALE GENOMIC DNA]</scope>
    <source>
        <strain evidence="2 3">HMF7616</strain>
    </source>
</reference>
<evidence type="ECO:0000259" key="1">
    <source>
        <dbReference type="Pfam" id="PF10047"/>
    </source>
</evidence>
<feature type="domain" description="DUF2281" evidence="1">
    <location>
        <begin position="5"/>
        <end position="65"/>
    </location>
</feature>
<dbReference type="InterPro" id="IPR018739">
    <property type="entry name" value="DUF2281"/>
</dbReference>
<evidence type="ECO:0000313" key="2">
    <source>
        <dbReference type="EMBL" id="RDC63354.1"/>
    </source>
</evidence>
<keyword evidence="3" id="KW-1185">Reference proteome</keyword>
<protein>
    <recommendedName>
        <fullName evidence="1">DUF2281 domain-containing protein</fullName>
    </recommendedName>
</protein>
<dbReference type="EMBL" id="QASA01000001">
    <property type="protein sequence ID" value="RDC63354.1"/>
    <property type="molecule type" value="Genomic_DNA"/>
</dbReference>
<proteinExistence type="predicted"/>
<sequence>MDNITLYSKLAILPDHLKSEVSDFIDFLAIKEKNKHRKKPVFGSGQGMFVMKPSFDEPLDDFKEYMP</sequence>
<name>A0A369QF66_9BACT</name>